<evidence type="ECO:0000256" key="3">
    <source>
        <dbReference type="ARBA" id="ARBA00023163"/>
    </source>
</evidence>
<dbReference type="PANTHER" id="PTHR30146">
    <property type="entry name" value="LACI-RELATED TRANSCRIPTIONAL REPRESSOR"/>
    <property type="match status" value="1"/>
</dbReference>
<keyword evidence="2" id="KW-0238">DNA-binding</keyword>
<dbReference type="CDD" id="cd01392">
    <property type="entry name" value="HTH_LacI"/>
    <property type="match status" value="1"/>
</dbReference>
<dbReference type="SUPFAM" id="SSF53822">
    <property type="entry name" value="Periplasmic binding protein-like I"/>
    <property type="match status" value="1"/>
</dbReference>
<reference evidence="5 6" key="1">
    <citation type="submission" date="2014-03" db="EMBL/GenBank/DDBJ databases">
        <title>Genomics of Bifidobacteria.</title>
        <authorList>
            <person name="Ventura M."/>
            <person name="Milani C."/>
            <person name="Lugli G.A."/>
        </authorList>
    </citation>
    <scope>NUCLEOTIDE SEQUENCE [LARGE SCALE GENOMIC DNA]</scope>
    <source>
        <strain evidence="5 6">DSM 23973</strain>
    </source>
</reference>
<dbReference type="PRINTS" id="PR00036">
    <property type="entry name" value="HTHLACI"/>
</dbReference>
<name>A0A087ABG4_9BIFI</name>
<evidence type="ECO:0000256" key="2">
    <source>
        <dbReference type="ARBA" id="ARBA00023125"/>
    </source>
</evidence>
<dbReference type="GO" id="GO:0000976">
    <property type="term" value="F:transcription cis-regulatory region binding"/>
    <property type="evidence" value="ECO:0007669"/>
    <property type="project" value="TreeGrafter"/>
</dbReference>
<dbReference type="Proteomes" id="UP000029072">
    <property type="component" value="Unassembled WGS sequence"/>
</dbReference>
<dbReference type="Pfam" id="PF00356">
    <property type="entry name" value="LacI"/>
    <property type="match status" value="1"/>
</dbReference>
<sequence>MNRTATRTTINDVARQAGVSVSTVSRALRGLDKVNPDTRARVERAAEELGFTFSKTASSLASGRSMRVAVLLPSGMDQWFNANAFEGLYEGLSSEGYDVVPYVMWSEVDLDGFLRTVSGTQNVDAIIVASFLLDADRQRMLATLSTPTIGVNTPSVEGLDASVRIDDKAAMRGVIRLLRSLGHEAVAYVEQPVQSSPFVCSDSVRLQGFLDAVNEQGYDETQVLTIPSIDRYGSADGDDEHLAISDIAAQLVGATPRPTGICVENDRCAVLLLKELRRLGWRIPEEVSLVGFDGDSLGDVVDLSTVRQDPKRLGRVAADKALRLMRGETLDEPHTILPTSLLTRSTTARL</sequence>
<dbReference type="AlphaFoldDB" id="A0A087ABG4"/>
<evidence type="ECO:0000256" key="1">
    <source>
        <dbReference type="ARBA" id="ARBA00023015"/>
    </source>
</evidence>
<dbReference type="PROSITE" id="PS00356">
    <property type="entry name" value="HTH_LACI_1"/>
    <property type="match status" value="1"/>
</dbReference>
<dbReference type="eggNOG" id="COG1609">
    <property type="taxonomic scope" value="Bacteria"/>
</dbReference>
<dbReference type="PANTHER" id="PTHR30146:SF153">
    <property type="entry name" value="LACTOSE OPERON REPRESSOR"/>
    <property type="match status" value="1"/>
</dbReference>
<dbReference type="Gene3D" id="1.10.260.40">
    <property type="entry name" value="lambda repressor-like DNA-binding domains"/>
    <property type="match status" value="1"/>
</dbReference>
<dbReference type="GO" id="GO:0003700">
    <property type="term" value="F:DNA-binding transcription factor activity"/>
    <property type="evidence" value="ECO:0007669"/>
    <property type="project" value="TreeGrafter"/>
</dbReference>
<dbReference type="OrthoDB" id="3510266at2"/>
<dbReference type="InterPro" id="IPR046335">
    <property type="entry name" value="LacI/GalR-like_sensor"/>
</dbReference>
<proteinExistence type="predicted"/>
<comment type="caution">
    <text evidence="5">The sequence shown here is derived from an EMBL/GenBank/DDBJ whole genome shotgun (WGS) entry which is preliminary data.</text>
</comment>
<evidence type="ECO:0000259" key="4">
    <source>
        <dbReference type="PROSITE" id="PS50932"/>
    </source>
</evidence>
<dbReference type="SUPFAM" id="SSF47413">
    <property type="entry name" value="lambda repressor-like DNA-binding domains"/>
    <property type="match status" value="1"/>
</dbReference>
<dbReference type="InterPro" id="IPR028082">
    <property type="entry name" value="Peripla_BP_I"/>
</dbReference>
<dbReference type="RefSeq" id="WP_043164912.1">
    <property type="nucleotide sequence ID" value="NZ_JDUV01000004.1"/>
</dbReference>
<dbReference type="PROSITE" id="PS50932">
    <property type="entry name" value="HTH_LACI_2"/>
    <property type="match status" value="1"/>
</dbReference>
<keyword evidence="3" id="KW-0804">Transcription</keyword>
<evidence type="ECO:0000313" key="5">
    <source>
        <dbReference type="EMBL" id="KFI56114.1"/>
    </source>
</evidence>
<dbReference type="InterPro" id="IPR000843">
    <property type="entry name" value="HTH_LacI"/>
</dbReference>
<organism evidence="5 6">
    <name type="scientific">Bifidobacterium callitrichos DSM 23973</name>
    <dbReference type="NCBI Taxonomy" id="1437609"/>
    <lineage>
        <taxon>Bacteria</taxon>
        <taxon>Bacillati</taxon>
        <taxon>Actinomycetota</taxon>
        <taxon>Actinomycetes</taxon>
        <taxon>Bifidobacteriales</taxon>
        <taxon>Bifidobacteriaceae</taxon>
        <taxon>Bifidobacterium</taxon>
    </lineage>
</organism>
<protein>
    <submittedName>
        <fullName evidence="5">LacI family transcription regulator</fullName>
    </submittedName>
</protein>
<dbReference type="InterPro" id="IPR010982">
    <property type="entry name" value="Lambda_DNA-bd_dom_sf"/>
</dbReference>
<feature type="domain" description="HTH lacI-type" evidence="4">
    <location>
        <begin position="8"/>
        <end position="62"/>
    </location>
</feature>
<dbReference type="STRING" id="1437609.BCAL_0482"/>
<dbReference type="Pfam" id="PF13377">
    <property type="entry name" value="Peripla_BP_3"/>
    <property type="match status" value="1"/>
</dbReference>
<gene>
    <name evidence="5" type="ORF">BCAL_0482</name>
</gene>
<dbReference type="EMBL" id="JGYS01000003">
    <property type="protein sequence ID" value="KFI56114.1"/>
    <property type="molecule type" value="Genomic_DNA"/>
</dbReference>
<evidence type="ECO:0000313" key="6">
    <source>
        <dbReference type="Proteomes" id="UP000029072"/>
    </source>
</evidence>
<keyword evidence="1" id="KW-0805">Transcription regulation</keyword>
<dbReference type="SMART" id="SM00354">
    <property type="entry name" value="HTH_LACI"/>
    <property type="match status" value="1"/>
</dbReference>
<accession>A0A087ABG4</accession>
<dbReference type="Gene3D" id="3.40.50.2300">
    <property type="match status" value="2"/>
</dbReference>
<dbReference type="CDD" id="cd06267">
    <property type="entry name" value="PBP1_LacI_sugar_binding-like"/>
    <property type="match status" value="1"/>
</dbReference>